<accession>A0A271J5M4</accession>
<dbReference type="EMBL" id="MQWD01000001">
    <property type="protein sequence ID" value="PAP78723.1"/>
    <property type="molecule type" value="Genomic_DNA"/>
</dbReference>
<feature type="region of interest" description="Disordered" evidence="1">
    <location>
        <begin position="88"/>
        <end position="120"/>
    </location>
</feature>
<dbReference type="AlphaFoldDB" id="A0A271J5M4"/>
<evidence type="ECO:0000256" key="1">
    <source>
        <dbReference type="SAM" id="MobiDB-lite"/>
    </source>
</evidence>
<dbReference type="OrthoDB" id="1495321at2"/>
<dbReference type="Proteomes" id="UP000216339">
    <property type="component" value="Unassembled WGS sequence"/>
</dbReference>
<reference evidence="2 3" key="1">
    <citation type="submission" date="2016-11" db="EMBL/GenBank/DDBJ databases">
        <title>Study of marine rhodopsin-containing bacteria.</title>
        <authorList>
            <person name="Yoshizawa S."/>
            <person name="Kumagai Y."/>
            <person name="Kogure K."/>
        </authorList>
    </citation>
    <scope>NUCLEOTIDE SEQUENCE [LARGE SCALE GENOMIC DNA]</scope>
    <source>
        <strain evidence="2 3">SAORIC-28</strain>
    </source>
</reference>
<evidence type="ECO:0000313" key="3">
    <source>
        <dbReference type="Proteomes" id="UP000216339"/>
    </source>
</evidence>
<protein>
    <submittedName>
        <fullName evidence="2">Uncharacterized protein</fullName>
    </submittedName>
</protein>
<proteinExistence type="predicted"/>
<keyword evidence="3" id="KW-1185">Reference proteome</keyword>
<gene>
    <name evidence="2" type="ORF">BSZ37_09550</name>
</gene>
<organism evidence="2 3">
    <name type="scientific">Rubrivirga marina</name>
    <dbReference type="NCBI Taxonomy" id="1196024"/>
    <lineage>
        <taxon>Bacteria</taxon>
        <taxon>Pseudomonadati</taxon>
        <taxon>Rhodothermota</taxon>
        <taxon>Rhodothermia</taxon>
        <taxon>Rhodothermales</taxon>
        <taxon>Rubricoccaceae</taxon>
        <taxon>Rubrivirga</taxon>
    </lineage>
</organism>
<name>A0A271J5M4_9BACT</name>
<feature type="compositionally biased region" description="Basic and acidic residues" evidence="1">
    <location>
        <begin position="95"/>
        <end position="111"/>
    </location>
</feature>
<evidence type="ECO:0000313" key="2">
    <source>
        <dbReference type="EMBL" id="PAP78723.1"/>
    </source>
</evidence>
<sequence length="120" mass="13297">MGFDNTVAIYHVVAPEDTFEQAAQAVFGLLRDAEARFPGWPRAFYVDVAGHEGDAGGFDADFYEFQQDFWFATVAPFVQVFELPLTGPLANPEPQRNDVPDRLTIGEDTRPHAGQVIGDH</sequence>
<comment type="caution">
    <text evidence="2">The sequence shown here is derived from an EMBL/GenBank/DDBJ whole genome shotgun (WGS) entry which is preliminary data.</text>
</comment>